<accession>A0ABQ7N276</accession>
<keyword evidence="3" id="KW-0560">Oxidoreductase</keyword>
<keyword evidence="4" id="KW-0414">Isoprene biosynthesis</keyword>
<protein>
    <submittedName>
        <fullName evidence="5">Uncharacterized protein</fullName>
    </submittedName>
</protein>
<proteinExistence type="inferred from homology"/>
<evidence type="ECO:0000256" key="4">
    <source>
        <dbReference type="ARBA" id="ARBA00023229"/>
    </source>
</evidence>
<dbReference type="Proteomes" id="UP000823674">
    <property type="component" value="Chromosome A03"/>
</dbReference>
<dbReference type="InterPro" id="IPR023074">
    <property type="entry name" value="HMG_CoA_Rdtase_cat_sf"/>
</dbReference>
<dbReference type="PANTHER" id="PTHR10572:SF24">
    <property type="entry name" value="3-HYDROXY-3-METHYLGLUTARYL-COENZYME A REDUCTASE"/>
    <property type="match status" value="1"/>
</dbReference>
<reference evidence="5 6" key="1">
    <citation type="submission" date="2021-03" db="EMBL/GenBank/DDBJ databases">
        <authorList>
            <person name="King G.J."/>
            <person name="Bancroft I."/>
            <person name="Baten A."/>
            <person name="Bloomfield J."/>
            <person name="Borpatragohain P."/>
            <person name="He Z."/>
            <person name="Irish N."/>
            <person name="Irwin J."/>
            <person name="Liu K."/>
            <person name="Mauleon R.P."/>
            <person name="Moore J."/>
            <person name="Morris R."/>
            <person name="Ostergaard L."/>
            <person name="Wang B."/>
            <person name="Wells R."/>
        </authorList>
    </citation>
    <scope>NUCLEOTIDE SEQUENCE [LARGE SCALE GENOMIC DNA]</scope>
    <source>
        <strain evidence="5">R-o-18</strain>
        <tissue evidence="5">Leaf</tissue>
    </source>
</reference>
<feature type="non-terminal residue" evidence="5">
    <location>
        <position position="1"/>
    </location>
</feature>
<keyword evidence="6" id="KW-1185">Reference proteome</keyword>
<dbReference type="Pfam" id="PF00368">
    <property type="entry name" value="HMG-CoA_red"/>
    <property type="match status" value="1"/>
</dbReference>
<dbReference type="InterPro" id="IPR009023">
    <property type="entry name" value="HMG_CoA_Rdtase_NAD(P)-bd_sf"/>
</dbReference>
<dbReference type="Gene3D" id="3.30.70.420">
    <property type="entry name" value="Hydroxymethylglutaryl-CoA reductase, class I/II, NAD/NADP-binding domain"/>
    <property type="match status" value="1"/>
</dbReference>
<dbReference type="EMBL" id="JADBGQ010000003">
    <property type="protein sequence ID" value="KAG5405023.1"/>
    <property type="molecule type" value="Genomic_DNA"/>
</dbReference>
<evidence type="ECO:0000256" key="3">
    <source>
        <dbReference type="ARBA" id="ARBA00023002"/>
    </source>
</evidence>
<comment type="pathway">
    <text evidence="1">Metabolic intermediate biosynthesis; (R)-mevalonate biosynthesis; (R)-mevalonate from acetyl-CoA: step 3/3.</text>
</comment>
<organism evidence="5 6">
    <name type="scientific">Brassica rapa subsp. trilocularis</name>
    <dbReference type="NCBI Taxonomy" id="1813537"/>
    <lineage>
        <taxon>Eukaryota</taxon>
        <taxon>Viridiplantae</taxon>
        <taxon>Streptophyta</taxon>
        <taxon>Embryophyta</taxon>
        <taxon>Tracheophyta</taxon>
        <taxon>Spermatophyta</taxon>
        <taxon>Magnoliopsida</taxon>
        <taxon>eudicotyledons</taxon>
        <taxon>Gunneridae</taxon>
        <taxon>Pentapetalae</taxon>
        <taxon>rosids</taxon>
        <taxon>malvids</taxon>
        <taxon>Brassicales</taxon>
        <taxon>Brassicaceae</taxon>
        <taxon>Brassiceae</taxon>
        <taxon>Brassica</taxon>
    </lineage>
</organism>
<evidence type="ECO:0000313" key="6">
    <source>
        <dbReference type="Proteomes" id="UP000823674"/>
    </source>
</evidence>
<comment type="caution">
    <text evidence="5">The sequence shown here is derived from an EMBL/GenBank/DDBJ whole genome shotgun (WGS) entry which is preliminary data.</text>
</comment>
<dbReference type="SUPFAM" id="SSF55035">
    <property type="entry name" value="NAD-binding domain of HMG-CoA reductase"/>
    <property type="match status" value="1"/>
</dbReference>
<dbReference type="PROSITE" id="PS50065">
    <property type="entry name" value="HMG_COA_REDUCTASE_4"/>
    <property type="match status" value="1"/>
</dbReference>
<dbReference type="InterPro" id="IPR009029">
    <property type="entry name" value="HMG_CoA_Rdtase_sub-bd_dom_sf"/>
</dbReference>
<name>A0ABQ7N276_BRACM</name>
<dbReference type="PANTHER" id="PTHR10572">
    <property type="entry name" value="3-HYDROXY-3-METHYLGLUTARYL-COENZYME A REDUCTASE"/>
    <property type="match status" value="1"/>
</dbReference>
<gene>
    <name evidence="5" type="primary">A03g503720.1_BraROA</name>
    <name evidence="5" type="ORF">IGI04_011142</name>
</gene>
<evidence type="ECO:0000313" key="5">
    <source>
        <dbReference type="EMBL" id="KAG5405023.1"/>
    </source>
</evidence>
<evidence type="ECO:0000256" key="1">
    <source>
        <dbReference type="ARBA" id="ARBA00005084"/>
    </source>
</evidence>
<dbReference type="SUPFAM" id="SSF56542">
    <property type="entry name" value="Substrate-binding domain of HMG-CoA reductase"/>
    <property type="match status" value="1"/>
</dbReference>
<evidence type="ECO:0000256" key="2">
    <source>
        <dbReference type="ARBA" id="ARBA00007661"/>
    </source>
</evidence>
<dbReference type="InterPro" id="IPR002202">
    <property type="entry name" value="HMG_CoA_Rdtase"/>
</dbReference>
<sequence>VHQDVNFLHVYGVRFCGCMSSRFTRLQSVHCTWQEKPYVRFSCNTGGAMGMNMVTKGAHNVIEFLTYDFPYMDVIGISGDAILRLKNSRFIGLITSSRTTCCSELDRGTWQISSLKGSNQRRDRERELTRGTRSTSSSYTICDMMLNMLKNLTVYAVAGSLGRFKAHASNIVFDVFIAIFQDPAQNMESSQCITMMENH</sequence>
<comment type="similarity">
    <text evidence="2">Belongs to the HMG-CoA reductase family.</text>
</comment>
<dbReference type="Gene3D" id="3.90.770.10">
    <property type="entry name" value="3-hydroxy-3-methylglutaryl-coenzyme A Reductase, Chain A, domain 2"/>
    <property type="match status" value="1"/>
</dbReference>